<dbReference type="AlphaFoldDB" id="A0A7S1ZP53"/>
<proteinExistence type="predicted"/>
<dbReference type="SUPFAM" id="SSF51735">
    <property type="entry name" value="NAD(P)-binding Rossmann-fold domains"/>
    <property type="match status" value="1"/>
</dbReference>
<organism evidence="2">
    <name type="scientific">Trieres chinensis</name>
    <name type="common">Marine centric diatom</name>
    <name type="synonym">Odontella sinensis</name>
    <dbReference type="NCBI Taxonomy" id="1514140"/>
    <lineage>
        <taxon>Eukaryota</taxon>
        <taxon>Sar</taxon>
        <taxon>Stramenopiles</taxon>
        <taxon>Ochrophyta</taxon>
        <taxon>Bacillariophyta</taxon>
        <taxon>Mediophyceae</taxon>
        <taxon>Biddulphiophycidae</taxon>
        <taxon>Eupodiscales</taxon>
        <taxon>Parodontellaceae</taxon>
        <taxon>Trieres</taxon>
    </lineage>
</organism>
<evidence type="ECO:0000259" key="1">
    <source>
        <dbReference type="Pfam" id="PF13460"/>
    </source>
</evidence>
<dbReference type="Pfam" id="PF13460">
    <property type="entry name" value="NAD_binding_10"/>
    <property type="match status" value="1"/>
</dbReference>
<gene>
    <name evidence="2" type="ORF">OSIN01602_LOCUS12957</name>
</gene>
<dbReference type="PANTHER" id="PTHR14097:SF8">
    <property type="entry name" value="NAD(P)-BINDING DOMAIN-CONTAINING PROTEIN"/>
    <property type="match status" value="1"/>
</dbReference>
<feature type="domain" description="NAD(P)-binding" evidence="1">
    <location>
        <begin position="12"/>
        <end position="163"/>
    </location>
</feature>
<dbReference type="EMBL" id="HBGO01022556">
    <property type="protein sequence ID" value="CAD9345169.1"/>
    <property type="molecule type" value="Transcribed_RNA"/>
</dbReference>
<evidence type="ECO:0000313" key="2">
    <source>
        <dbReference type="EMBL" id="CAD9345169.1"/>
    </source>
</evidence>
<dbReference type="Gene3D" id="3.40.50.720">
    <property type="entry name" value="NAD(P)-binding Rossmann-like Domain"/>
    <property type="match status" value="1"/>
</dbReference>
<accession>A0A7S1ZP53</accession>
<reference evidence="2" key="1">
    <citation type="submission" date="2021-01" db="EMBL/GenBank/DDBJ databases">
        <authorList>
            <person name="Corre E."/>
            <person name="Pelletier E."/>
            <person name="Niang G."/>
            <person name="Scheremetjew M."/>
            <person name="Finn R."/>
            <person name="Kale V."/>
            <person name="Holt S."/>
            <person name="Cochrane G."/>
            <person name="Meng A."/>
            <person name="Brown T."/>
            <person name="Cohen L."/>
        </authorList>
    </citation>
    <scope>NUCLEOTIDE SEQUENCE</scope>
    <source>
        <strain evidence="2">Grunow 1884</strain>
    </source>
</reference>
<sequence>MSAVGKKAIVAGATGSVGRLVVQTLVGDSRVEHVTAVVRKEVPSERAKELWGETNGKVTQLAVDFKKLKDEAGSGEMTDAAKSAFDGSDAFITCLGVYSSKASEKEMDEIEGSFNAALAKIAKDAGAKRGAYLSGDGVKQPTLEGKAFAKFGRAKGRAEETLAGIFTEGHLACRPGAIFERPGPPVYGAMEKLFDKWPFEKMKKTNMGIVASDIAKAMVQGSLFDDDKTVEGNTIWPNKTLKEVARRYESNM</sequence>
<dbReference type="InterPro" id="IPR036291">
    <property type="entry name" value="NAD(P)-bd_dom_sf"/>
</dbReference>
<dbReference type="InterPro" id="IPR016040">
    <property type="entry name" value="NAD(P)-bd_dom"/>
</dbReference>
<dbReference type="PANTHER" id="PTHR14097">
    <property type="entry name" value="OXIDOREDUCTASE HTATIP2"/>
    <property type="match status" value="1"/>
</dbReference>
<protein>
    <recommendedName>
        <fullName evidence="1">NAD(P)-binding domain-containing protein</fullName>
    </recommendedName>
</protein>
<name>A0A7S1ZP53_TRICV</name>